<reference evidence="3" key="2">
    <citation type="journal article" date="2008" name="Nucleic Acids Res.">
        <title>The rice annotation project database (RAP-DB): 2008 update.</title>
        <authorList>
            <consortium name="The rice annotation project (RAP)"/>
        </authorList>
    </citation>
    <scope>GENOME REANNOTATION</scope>
    <source>
        <strain evidence="3">cv. Nipponbare</strain>
    </source>
</reference>
<proteinExistence type="predicted"/>
<dbReference type="EMBL" id="AP005800">
    <property type="protein sequence ID" value="BAD29334.1"/>
    <property type="molecule type" value="Genomic_DNA"/>
</dbReference>
<dbReference type="AlphaFoldDB" id="Q6EPU2"/>
<accession>Q6EPU2</accession>
<feature type="compositionally biased region" description="Low complexity" evidence="1">
    <location>
        <begin position="17"/>
        <end position="28"/>
    </location>
</feature>
<feature type="region of interest" description="Disordered" evidence="1">
    <location>
        <begin position="153"/>
        <end position="239"/>
    </location>
</feature>
<feature type="region of interest" description="Disordered" evidence="1">
    <location>
        <begin position="1"/>
        <end position="57"/>
    </location>
</feature>
<dbReference type="HOGENOM" id="CLU_3394344_0_0_1"/>
<evidence type="ECO:0000313" key="3">
    <source>
        <dbReference type="Proteomes" id="UP000000763"/>
    </source>
</evidence>
<name>Q6EPU2_ORYSJ</name>
<sequence>MASVPRYDQPLVDPVDGAQRARQGGRAATANAKHSVSDRVRSSDAQVTQDGALQEADGCSVVQGTVRGSKFMSEIRLWQSLADQGTRRGKPEAEVAGNAYKVGSRGRKKKQQLGAQEVVDRHHTQDYELDSGHFLGSQSGLIPQSFVGGISSQEVPQQQGERQRHVVGGKQSSGVGGQARLQSVGGGRRRKAASERGRRGRAAASGGARPKQAERWRQHAAEAGGEVASARGRSKRSGGVSWRAQLRQVAVRSHRCREAACVQRPASYRSALLVHRHRRRRYALPPVAAATTSKPILKDAMSAKPDKNTAIGPPLKSLSEIKGAHFWFYG</sequence>
<evidence type="ECO:0000256" key="1">
    <source>
        <dbReference type="SAM" id="MobiDB-lite"/>
    </source>
</evidence>
<dbReference type="Proteomes" id="UP000000763">
    <property type="component" value="Chromosome 2"/>
</dbReference>
<organism evidence="2 3">
    <name type="scientific">Oryza sativa subsp. japonica</name>
    <name type="common">Rice</name>
    <dbReference type="NCBI Taxonomy" id="39947"/>
    <lineage>
        <taxon>Eukaryota</taxon>
        <taxon>Viridiplantae</taxon>
        <taxon>Streptophyta</taxon>
        <taxon>Embryophyta</taxon>
        <taxon>Tracheophyta</taxon>
        <taxon>Spermatophyta</taxon>
        <taxon>Magnoliopsida</taxon>
        <taxon>Liliopsida</taxon>
        <taxon>Poales</taxon>
        <taxon>Poaceae</taxon>
        <taxon>BOP clade</taxon>
        <taxon>Oryzoideae</taxon>
        <taxon>Oryzeae</taxon>
        <taxon>Oryzinae</taxon>
        <taxon>Oryza</taxon>
        <taxon>Oryza sativa</taxon>
    </lineage>
</organism>
<reference evidence="3" key="1">
    <citation type="journal article" date="2005" name="Nature">
        <title>The map-based sequence of the rice genome.</title>
        <authorList>
            <consortium name="International rice genome sequencing project (IRGSP)"/>
            <person name="Matsumoto T."/>
            <person name="Wu J."/>
            <person name="Kanamori H."/>
            <person name="Katayose Y."/>
            <person name="Fujisawa M."/>
            <person name="Namiki N."/>
            <person name="Mizuno H."/>
            <person name="Yamamoto K."/>
            <person name="Antonio B.A."/>
            <person name="Baba T."/>
            <person name="Sakata K."/>
            <person name="Nagamura Y."/>
            <person name="Aoki H."/>
            <person name="Arikawa K."/>
            <person name="Arita K."/>
            <person name="Bito T."/>
            <person name="Chiden Y."/>
            <person name="Fujitsuka N."/>
            <person name="Fukunaka R."/>
            <person name="Hamada M."/>
            <person name="Harada C."/>
            <person name="Hayashi A."/>
            <person name="Hijishita S."/>
            <person name="Honda M."/>
            <person name="Hosokawa S."/>
            <person name="Ichikawa Y."/>
            <person name="Idonuma A."/>
            <person name="Iijima M."/>
            <person name="Ikeda M."/>
            <person name="Ikeno M."/>
            <person name="Ito K."/>
            <person name="Ito S."/>
            <person name="Ito T."/>
            <person name="Ito Y."/>
            <person name="Ito Y."/>
            <person name="Iwabuchi A."/>
            <person name="Kamiya K."/>
            <person name="Karasawa W."/>
            <person name="Kurita K."/>
            <person name="Katagiri S."/>
            <person name="Kikuta A."/>
            <person name="Kobayashi H."/>
            <person name="Kobayashi N."/>
            <person name="Machita K."/>
            <person name="Maehara T."/>
            <person name="Masukawa M."/>
            <person name="Mizubayashi T."/>
            <person name="Mukai Y."/>
            <person name="Nagasaki H."/>
            <person name="Nagata Y."/>
            <person name="Naito S."/>
            <person name="Nakashima M."/>
            <person name="Nakama Y."/>
            <person name="Nakamichi Y."/>
            <person name="Nakamura M."/>
            <person name="Meguro A."/>
            <person name="Negishi M."/>
            <person name="Ohta I."/>
            <person name="Ohta T."/>
            <person name="Okamoto M."/>
            <person name="Ono N."/>
            <person name="Saji S."/>
            <person name="Sakaguchi M."/>
            <person name="Sakai K."/>
            <person name="Shibata M."/>
            <person name="Shimokawa T."/>
            <person name="Song J."/>
            <person name="Takazaki Y."/>
            <person name="Terasawa K."/>
            <person name="Tsugane M."/>
            <person name="Tsuji K."/>
            <person name="Ueda S."/>
            <person name="Waki K."/>
            <person name="Yamagata H."/>
            <person name="Yamamoto M."/>
            <person name="Yamamoto S."/>
            <person name="Yamane H."/>
            <person name="Yoshiki S."/>
            <person name="Yoshihara R."/>
            <person name="Yukawa K."/>
            <person name="Zhong H."/>
            <person name="Yano M."/>
            <person name="Yuan Q."/>
            <person name="Ouyang S."/>
            <person name="Liu J."/>
            <person name="Jones K.M."/>
            <person name="Gansberger K."/>
            <person name="Moffat K."/>
            <person name="Hill J."/>
            <person name="Bera J."/>
            <person name="Fadrosh D."/>
            <person name="Jin S."/>
            <person name="Johri S."/>
            <person name="Kim M."/>
            <person name="Overton L."/>
            <person name="Reardon M."/>
            <person name="Tsitrin T."/>
            <person name="Vuong H."/>
            <person name="Weaver B."/>
            <person name="Ciecko A."/>
            <person name="Tallon L."/>
            <person name="Jackson J."/>
            <person name="Pai G."/>
            <person name="Aken S.V."/>
            <person name="Utterback T."/>
            <person name="Reidmuller S."/>
            <person name="Feldblyum T."/>
            <person name="Hsiao J."/>
            <person name="Zismann V."/>
            <person name="Iobst S."/>
            <person name="de Vazeille A.R."/>
            <person name="Buell C.R."/>
            <person name="Ying K."/>
            <person name="Li Y."/>
            <person name="Lu T."/>
            <person name="Huang Y."/>
            <person name="Zhao Q."/>
            <person name="Feng Q."/>
            <person name="Zhang L."/>
            <person name="Zhu J."/>
            <person name="Weng Q."/>
            <person name="Mu J."/>
            <person name="Lu Y."/>
            <person name="Fan D."/>
            <person name="Liu Y."/>
            <person name="Guan J."/>
            <person name="Zhang Y."/>
            <person name="Yu S."/>
            <person name="Liu X."/>
            <person name="Zhang Y."/>
            <person name="Hong G."/>
            <person name="Han B."/>
            <person name="Choisne N."/>
            <person name="Demange N."/>
            <person name="Orjeda G."/>
            <person name="Samain S."/>
            <person name="Cattolico L."/>
            <person name="Pelletier E."/>
            <person name="Couloux A."/>
            <person name="Segurens B."/>
            <person name="Wincker P."/>
            <person name="D'Hont A."/>
            <person name="Scarpelli C."/>
            <person name="Weissenbach J."/>
            <person name="Salanoubat M."/>
            <person name="Quetier F."/>
            <person name="Yu Y."/>
            <person name="Kim H.R."/>
            <person name="Rambo T."/>
            <person name="Currie J."/>
            <person name="Collura K."/>
            <person name="Luo M."/>
            <person name="Yang T."/>
            <person name="Ammiraju J.S.S."/>
            <person name="Engler F."/>
            <person name="Soderlund C."/>
            <person name="Wing R.A."/>
            <person name="Palmer L.E."/>
            <person name="de la Bastide M."/>
            <person name="Spiegel L."/>
            <person name="Nascimento L."/>
            <person name="Zutavern T."/>
            <person name="O'Shaughnessy A."/>
            <person name="Dike S."/>
            <person name="Dedhia N."/>
            <person name="Preston R."/>
            <person name="Balija V."/>
            <person name="McCombie W.R."/>
            <person name="Chow T."/>
            <person name="Chen H."/>
            <person name="Chung M."/>
            <person name="Chen C."/>
            <person name="Shaw J."/>
            <person name="Wu H."/>
            <person name="Hsiao K."/>
            <person name="Chao Y."/>
            <person name="Chu M."/>
            <person name="Cheng C."/>
            <person name="Hour A."/>
            <person name="Lee P."/>
            <person name="Lin S."/>
            <person name="Lin Y."/>
            <person name="Liou J."/>
            <person name="Liu S."/>
            <person name="Hsing Y."/>
            <person name="Raghuvanshi S."/>
            <person name="Mohanty A."/>
            <person name="Bharti A.K."/>
            <person name="Gaur A."/>
            <person name="Gupta V."/>
            <person name="Kumar D."/>
            <person name="Ravi V."/>
            <person name="Vij S."/>
            <person name="Kapur A."/>
            <person name="Khurana P."/>
            <person name="Khurana P."/>
            <person name="Khurana J.P."/>
            <person name="Tyagi A.K."/>
            <person name="Gaikwad K."/>
            <person name="Singh A."/>
            <person name="Dalal V."/>
            <person name="Srivastava S."/>
            <person name="Dixit A."/>
            <person name="Pal A.K."/>
            <person name="Ghazi I.A."/>
            <person name="Yadav M."/>
            <person name="Pandit A."/>
            <person name="Bhargava A."/>
            <person name="Sureshbabu K."/>
            <person name="Batra K."/>
            <person name="Sharma T.R."/>
            <person name="Mohapatra T."/>
            <person name="Singh N.K."/>
            <person name="Messing J."/>
            <person name="Nelson A.B."/>
            <person name="Fuks G."/>
            <person name="Kavchok S."/>
            <person name="Keizer G."/>
            <person name="Linton E."/>
            <person name="Llaca V."/>
            <person name="Song R."/>
            <person name="Tanyolac B."/>
            <person name="Young S."/>
            <person name="Ho-Il K."/>
            <person name="Hahn J.H."/>
            <person name="Sangsakoo G."/>
            <person name="Vanavichit A."/>
            <person name="de Mattos Luiz.A.T."/>
            <person name="Zimmer P.D."/>
            <person name="Malone G."/>
            <person name="Dellagostin O."/>
            <person name="de Oliveira A.C."/>
            <person name="Bevan M."/>
            <person name="Bancroft I."/>
            <person name="Minx P."/>
            <person name="Cordum H."/>
            <person name="Wilson R."/>
            <person name="Cheng Z."/>
            <person name="Jin W."/>
            <person name="Jiang J."/>
            <person name="Leong S.A."/>
            <person name="Iwama H."/>
            <person name="Gojobori T."/>
            <person name="Itoh T."/>
            <person name="Niimura Y."/>
            <person name="Fujii Y."/>
            <person name="Habara T."/>
            <person name="Sakai H."/>
            <person name="Sato Y."/>
            <person name="Wilson G."/>
            <person name="Kumar K."/>
            <person name="McCouch S."/>
            <person name="Juretic N."/>
            <person name="Hoen D."/>
            <person name="Wright S."/>
            <person name="Bruskiewich R."/>
            <person name="Bureau T."/>
            <person name="Miyao A."/>
            <person name="Hirochika H."/>
            <person name="Nishikawa T."/>
            <person name="Kadowaki K."/>
            <person name="Sugiura M."/>
            <person name="Burr B."/>
            <person name="Sasaki T."/>
        </authorList>
    </citation>
    <scope>NUCLEOTIDE SEQUENCE [LARGE SCALE GENOMIC DNA]</scope>
    <source>
        <strain evidence="3">cv. Nipponbare</strain>
    </source>
</reference>
<evidence type="ECO:0000313" key="2">
    <source>
        <dbReference type="EMBL" id="BAD29334.1"/>
    </source>
</evidence>
<protein>
    <submittedName>
        <fullName evidence="2">Uncharacterized protein</fullName>
    </submittedName>
</protein>
<gene>
    <name evidence="2" type="primary">OSJNBa0016D04.35</name>
</gene>
<feature type="compositionally biased region" description="Basic and acidic residues" evidence="1">
    <location>
        <begin position="211"/>
        <end position="220"/>
    </location>
</feature>